<evidence type="ECO:0000313" key="1">
    <source>
        <dbReference type="EMBL" id="EJX07583.1"/>
    </source>
</evidence>
<protein>
    <submittedName>
        <fullName evidence="1">Uncharacterized protein</fullName>
    </submittedName>
</protein>
<dbReference type="EMBL" id="AMCI01000849">
    <property type="protein sequence ID" value="EJX07583.1"/>
    <property type="molecule type" value="Genomic_DNA"/>
</dbReference>
<dbReference type="AlphaFoldDB" id="J9GX25"/>
<sequence>MFNEQQLFLPICCHRGGLNLFRHNGYKCCAFMSRNQMLHFFIAFTLQETFLNQLFNNTGTSGRSAQTFSFGFFRHFICTGSFHCRKQRVLCEMFGRRSFSFFDFCANYIQLISNRNGRENLFFFVRFCRMILLYKGFPTFLQNSFSLSRKHRAVAIQFNNALSISVGISYSHTQTIGNQLQNRKFAFWKFIQIAFLQFLCRNNGMVISNLFVIHNLLPMN</sequence>
<proteinExistence type="predicted"/>
<name>J9GX25_9ZZZZ</name>
<gene>
    <name evidence="1" type="ORF">EVA_04308</name>
</gene>
<comment type="caution">
    <text evidence="1">The sequence shown here is derived from an EMBL/GenBank/DDBJ whole genome shotgun (WGS) entry which is preliminary data.</text>
</comment>
<organism evidence="1">
    <name type="scientific">gut metagenome</name>
    <dbReference type="NCBI Taxonomy" id="749906"/>
    <lineage>
        <taxon>unclassified sequences</taxon>
        <taxon>metagenomes</taxon>
        <taxon>organismal metagenomes</taxon>
    </lineage>
</organism>
<accession>J9GX25</accession>
<reference evidence="1" key="1">
    <citation type="journal article" date="2012" name="PLoS ONE">
        <title>Gene sets for utilization of primary and secondary nutrition supplies in the distal gut of endangered iberian lynx.</title>
        <authorList>
            <person name="Alcaide M."/>
            <person name="Messina E."/>
            <person name="Richter M."/>
            <person name="Bargiela R."/>
            <person name="Peplies J."/>
            <person name="Huws S.A."/>
            <person name="Newbold C.J."/>
            <person name="Golyshin P.N."/>
            <person name="Simon M.A."/>
            <person name="Lopez G."/>
            <person name="Yakimov M.M."/>
            <person name="Ferrer M."/>
        </authorList>
    </citation>
    <scope>NUCLEOTIDE SEQUENCE</scope>
</reference>